<proteinExistence type="predicted"/>
<protein>
    <recommendedName>
        <fullName evidence="4">3-hydroxyacyl-CoA dehydrogenase</fullName>
    </recommendedName>
</protein>
<dbReference type="OrthoDB" id="3266345at2"/>
<dbReference type="AlphaFoldDB" id="H5URX1"/>
<dbReference type="RefSeq" id="WP_009482377.1">
    <property type="nucleotide sequence ID" value="NZ_BAFE01000052.1"/>
</dbReference>
<accession>H5URX1</accession>
<reference evidence="2 3" key="1">
    <citation type="submission" date="2012-02" db="EMBL/GenBank/DDBJ databases">
        <title>Whole genome shotgun sequence of Mobilicoccus pelagius NBRC 104925.</title>
        <authorList>
            <person name="Yoshida Y."/>
            <person name="Hosoyama A."/>
            <person name="Tsuchikane K."/>
            <person name="Katsumata H."/>
            <person name="Yamazaki S."/>
            <person name="Fujita N."/>
        </authorList>
    </citation>
    <scope>NUCLEOTIDE SEQUENCE [LARGE SCALE GENOMIC DNA]</scope>
    <source>
        <strain evidence="2 3">NBRC 104925</strain>
    </source>
</reference>
<dbReference type="STRING" id="1089455.MOPEL_073_01200"/>
<organism evidence="2 3">
    <name type="scientific">Mobilicoccus pelagius NBRC 104925</name>
    <dbReference type="NCBI Taxonomy" id="1089455"/>
    <lineage>
        <taxon>Bacteria</taxon>
        <taxon>Bacillati</taxon>
        <taxon>Actinomycetota</taxon>
        <taxon>Actinomycetes</taxon>
        <taxon>Micrococcales</taxon>
        <taxon>Dermatophilaceae</taxon>
        <taxon>Mobilicoccus</taxon>
    </lineage>
</organism>
<gene>
    <name evidence="2" type="ORF">MOPEL_073_01200</name>
</gene>
<feature type="region of interest" description="Disordered" evidence="1">
    <location>
        <begin position="1"/>
        <end position="50"/>
    </location>
</feature>
<evidence type="ECO:0000313" key="3">
    <source>
        <dbReference type="Proteomes" id="UP000004367"/>
    </source>
</evidence>
<sequence length="182" mass="19592">MPLAATRPDDDDLDSPAFTPILVRPLGDPSSPIPAPGPQGSYGSHGEKTVAAPAPPRLRLVDDFGPVHTELAALPDPQRWLHGVALAVYEAATGARPATQVMRFLAPDVYDSIVRRSGRAARHGLVTRRPVRLRRVRASVVPGHTSVVEGCAVVDDHRRVRVMAVRLEGLDGRWLLTACEIG</sequence>
<dbReference type="EMBL" id="BAFE01000052">
    <property type="protein sequence ID" value="GAB48479.1"/>
    <property type="molecule type" value="Genomic_DNA"/>
</dbReference>
<keyword evidence="3" id="KW-1185">Reference proteome</keyword>
<evidence type="ECO:0000313" key="2">
    <source>
        <dbReference type="EMBL" id="GAB48479.1"/>
    </source>
</evidence>
<dbReference type="Pfam" id="PF20060">
    <property type="entry name" value="DUF6459"/>
    <property type="match status" value="1"/>
</dbReference>
<evidence type="ECO:0000256" key="1">
    <source>
        <dbReference type="SAM" id="MobiDB-lite"/>
    </source>
</evidence>
<dbReference type="Proteomes" id="UP000004367">
    <property type="component" value="Unassembled WGS sequence"/>
</dbReference>
<evidence type="ECO:0008006" key="4">
    <source>
        <dbReference type="Google" id="ProtNLM"/>
    </source>
</evidence>
<comment type="caution">
    <text evidence="2">The sequence shown here is derived from an EMBL/GenBank/DDBJ whole genome shotgun (WGS) entry which is preliminary data.</text>
</comment>
<name>H5URX1_9MICO</name>
<dbReference type="InterPro" id="IPR045596">
    <property type="entry name" value="DUF6459"/>
</dbReference>
<dbReference type="eggNOG" id="ENOG50332RH">
    <property type="taxonomic scope" value="Bacteria"/>
</dbReference>